<dbReference type="InterPro" id="IPR015919">
    <property type="entry name" value="Cadherin-like_sf"/>
</dbReference>
<dbReference type="GO" id="GO:0005975">
    <property type="term" value="P:carbohydrate metabolic process"/>
    <property type="evidence" value="ECO:0007669"/>
    <property type="project" value="UniProtKB-ARBA"/>
</dbReference>
<dbReference type="OrthoDB" id="3373017at2"/>
<dbReference type="Gene3D" id="2.60.40.10">
    <property type="entry name" value="Immunoglobulins"/>
    <property type="match status" value="3"/>
</dbReference>
<accession>A0A2T0KDK0</accession>
<dbReference type="Pfam" id="PF05345">
    <property type="entry name" value="He_PIG"/>
    <property type="match status" value="3"/>
</dbReference>
<dbReference type="AlphaFoldDB" id="A0A2T0KDK0"/>
<evidence type="ECO:0000313" key="3">
    <source>
        <dbReference type="Proteomes" id="UP000239415"/>
    </source>
</evidence>
<keyword evidence="3" id="KW-1185">Reference proteome</keyword>
<sequence length="469" mass="47854">MRSNVRTDPEAGFTLVETAVAIVVVLVVTASLTGLFVSTTRLTHLHGDRQIAIQLADDAMERVHALKVAALLTGRDENSVRAQWNSPLEAVGGMLASGYTDLAYDADAAGGDGASAVLPTEPLPVTLNGLTYRQHFYIGTCVRPAGTTSECVSTAAAGGAGRSDVIPFYRVVTAVTWPGLLCEGGECAYVSSSLIGSKTEEPVFNTNTDAGELDLTTVMAATLYNDVTLPVTLEFQSSGGTGDLKWSAVNLPPGVSIDSSTGTVSGTPTTAAAGTYATRVVVTDVYDQQDYVAWTWNIRALPVISTSNTATLTAAGGTAYTRTFAATGGSPALVWTATGLPPGLGIAPATGVVSGTPAKLGTYSTTITVTDSYQQAASKTFTFSVPALAMSVAGQTLTAGTAATITIAASGGFKPYTYVATNLPTGLTMDGSTGVVSGTPAATGSWTVAVRVTDSAGAIVNKSATWKVT</sequence>
<gene>
    <name evidence="2" type="ORF">CLV67_10668</name>
</gene>
<protein>
    <submittedName>
        <fullName evidence="2">Putative Ig domain-containing protein</fullName>
    </submittedName>
</protein>
<dbReference type="InterPro" id="IPR012902">
    <property type="entry name" value="N_methyl_site"/>
</dbReference>
<dbReference type="InterPro" id="IPR013783">
    <property type="entry name" value="Ig-like_fold"/>
</dbReference>
<reference evidence="2 3" key="1">
    <citation type="submission" date="2018-03" db="EMBL/GenBank/DDBJ databases">
        <title>Genomic Encyclopedia of Archaeal and Bacterial Type Strains, Phase II (KMG-II): from individual species to whole genera.</title>
        <authorList>
            <person name="Goeker M."/>
        </authorList>
    </citation>
    <scope>NUCLEOTIDE SEQUENCE [LARGE SCALE GENOMIC DNA]</scope>
    <source>
        <strain evidence="2 3">DSM 43146</strain>
    </source>
</reference>
<evidence type="ECO:0000313" key="2">
    <source>
        <dbReference type="EMBL" id="PRX21294.1"/>
    </source>
</evidence>
<dbReference type="EMBL" id="PVMZ01000006">
    <property type="protein sequence ID" value="PRX21294.1"/>
    <property type="molecule type" value="Genomic_DNA"/>
</dbReference>
<comment type="caution">
    <text evidence="2">The sequence shown here is derived from an EMBL/GenBank/DDBJ whole genome shotgun (WGS) entry which is preliminary data.</text>
</comment>
<keyword evidence="1" id="KW-0472">Membrane</keyword>
<dbReference type="RefSeq" id="WP_106319269.1">
    <property type="nucleotide sequence ID" value="NZ_BOMO01000001.1"/>
</dbReference>
<feature type="transmembrane region" description="Helical" evidence="1">
    <location>
        <begin position="12"/>
        <end position="37"/>
    </location>
</feature>
<dbReference type="PROSITE" id="PS00409">
    <property type="entry name" value="PROKAR_NTER_METHYL"/>
    <property type="match status" value="1"/>
</dbReference>
<proteinExistence type="predicted"/>
<keyword evidence="1" id="KW-0812">Transmembrane</keyword>
<dbReference type="Proteomes" id="UP000239415">
    <property type="component" value="Unassembled WGS sequence"/>
</dbReference>
<organism evidence="2 3">
    <name type="scientific">Actinoplanes italicus</name>
    <dbReference type="NCBI Taxonomy" id="113567"/>
    <lineage>
        <taxon>Bacteria</taxon>
        <taxon>Bacillati</taxon>
        <taxon>Actinomycetota</taxon>
        <taxon>Actinomycetes</taxon>
        <taxon>Micromonosporales</taxon>
        <taxon>Micromonosporaceae</taxon>
        <taxon>Actinoplanes</taxon>
    </lineage>
</organism>
<dbReference type="GO" id="GO:0005509">
    <property type="term" value="F:calcium ion binding"/>
    <property type="evidence" value="ECO:0007669"/>
    <property type="project" value="InterPro"/>
</dbReference>
<name>A0A2T0KDK0_9ACTN</name>
<keyword evidence="1" id="KW-1133">Transmembrane helix</keyword>
<evidence type="ECO:0000256" key="1">
    <source>
        <dbReference type="SAM" id="Phobius"/>
    </source>
</evidence>
<dbReference type="GO" id="GO:0016020">
    <property type="term" value="C:membrane"/>
    <property type="evidence" value="ECO:0007669"/>
    <property type="project" value="InterPro"/>
</dbReference>
<dbReference type="SUPFAM" id="SSF49313">
    <property type="entry name" value="Cadherin-like"/>
    <property type="match status" value="3"/>
</dbReference>